<dbReference type="RefSeq" id="WP_053235844.1">
    <property type="nucleotide sequence ID" value="NZ_CP011125.1"/>
</dbReference>
<evidence type="ECO:0000313" key="3">
    <source>
        <dbReference type="Proteomes" id="UP000034883"/>
    </source>
</evidence>
<feature type="compositionally biased region" description="Gly residues" evidence="1">
    <location>
        <begin position="18"/>
        <end position="27"/>
    </location>
</feature>
<evidence type="ECO:0000256" key="1">
    <source>
        <dbReference type="SAM" id="MobiDB-lite"/>
    </source>
</evidence>
<dbReference type="Pfam" id="PF11617">
    <property type="entry name" value="Cu-binding_MopE"/>
    <property type="match status" value="2"/>
</dbReference>
<proteinExistence type="predicted"/>
<dbReference type="EMBL" id="CP011125">
    <property type="protein sequence ID" value="AKF08737.1"/>
    <property type="molecule type" value="Genomic_DNA"/>
</dbReference>
<dbReference type="KEGG" id="samy:DB32_005886"/>
<keyword evidence="3" id="KW-1185">Reference proteome</keyword>
<sequence>MASAACGGDDDDGVAPGVDGGPSGGLDGSTVRTDGGGGGCVPAIEICGDRMDQNCDGRDTSCGDTDGDGIEACRAGDDLTRCDCDDARTDVRPPFGSLAGAPELCDERDNDCDGRVDESAQCCEGCASLDDRTRADVCTEDGSCDCSTEPGVAPCAAGRTCCAGGCVDLQTDMQNCGFCGTTCTQSADRCTAGECRCGTGPVCDLDFVCTGGSC</sequence>
<reference evidence="2 3" key="1">
    <citation type="submission" date="2015-03" db="EMBL/GenBank/DDBJ databases">
        <title>Genome assembly of Sandaracinus amylolyticus DSM 53668.</title>
        <authorList>
            <person name="Sharma G."/>
            <person name="Subramanian S."/>
        </authorList>
    </citation>
    <scope>NUCLEOTIDE SEQUENCE [LARGE SCALE GENOMIC DNA]</scope>
    <source>
        <strain evidence="2 3">DSM 53668</strain>
    </source>
</reference>
<organism evidence="2 3">
    <name type="scientific">Sandaracinus amylolyticus</name>
    <dbReference type="NCBI Taxonomy" id="927083"/>
    <lineage>
        <taxon>Bacteria</taxon>
        <taxon>Pseudomonadati</taxon>
        <taxon>Myxococcota</taxon>
        <taxon>Polyangia</taxon>
        <taxon>Polyangiales</taxon>
        <taxon>Sandaracinaceae</taxon>
        <taxon>Sandaracinus</taxon>
    </lineage>
</organism>
<name>A0A0F6W6H7_9BACT</name>
<accession>A0A0F6W6H7</accession>
<dbReference type="InterPro" id="IPR021655">
    <property type="entry name" value="Put_metal-bd"/>
</dbReference>
<evidence type="ECO:0000313" key="2">
    <source>
        <dbReference type="EMBL" id="AKF08737.1"/>
    </source>
</evidence>
<dbReference type="Proteomes" id="UP000034883">
    <property type="component" value="Chromosome"/>
</dbReference>
<feature type="region of interest" description="Disordered" evidence="1">
    <location>
        <begin position="1"/>
        <end position="32"/>
    </location>
</feature>
<gene>
    <name evidence="2" type="ORF">DB32_005886</name>
</gene>
<dbReference type="AlphaFoldDB" id="A0A0F6W6H7"/>
<protein>
    <submittedName>
        <fullName evidence="2">Tryptophan synthase alpha chain</fullName>
    </submittedName>
</protein>